<accession>A0AAX2J614</accession>
<dbReference type="RefSeq" id="WP_003787722.1">
    <property type="nucleotide sequence ID" value="NZ_CP045141.1"/>
</dbReference>
<dbReference type="InterPro" id="IPR003439">
    <property type="entry name" value="ABC_transporter-like_ATP-bd"/>
</dbReference>
<dbReference type="PROSITE" id="PS00211">
    <property type="entry name" value="ABC_TRANSPORTER_1"/>
    <property type="match status" value="1"/>
</dbReference>
<organism evidence="5 6">
    <name type="scientific">Kingella kingae</name>
    <dbReference type="NCBI Taxonomy" id="504"/>
    <lineage>
        <taxon>Bacteria</taxon>
        <taxon>Pseudomonadati</taxon>
        <taxon>Pseudomonadota</taxon>
        <taxon>Betaproteobacteria</taxon>
        <taxon>Neisseriales</taxon>
        <taxon>Neisseriaceae</taxon>
        <taxon>Kingella</taxon>
    </lineage>
</organism>
<sequence>MNHSNLPILSLNQVSIRRGSLHVAQQIDLDLHAGKIYTVLGPNGTGKSSLIKAIFGELAHTGTISWQGQAQTQTARSDWVKPIGYMPQDSHVDAALSTLEVVLLGRMDALHMHVGDDVLNQAASLLDELGIAHLAHRPITALSGGQRQLAMFAQVLLRQPKILLLDEPVSALDMYHQLNLLEQVSRYTREHQIITLMVLHDLSLAGQFSDELILLANGKIQAQGQPAQVLQPDVLRDLYRVSVEVLTCSQGLPVIRPQRHFLTI</sequence>
<dbReference type="EC" id="3.6.3.-" evidence="5"/>
<dbReference type="EMBL" id="LS483426">
    <property type="protein sequence ID" value="SQH25752.1"/>
    <property type="molecule type" value="Genomic_DNA"/>
</dbReference>
<dbReference type="AlphaFoldDB" id="A0AAX2J614"/>
<dbReference type="Pfam" id="PF00005">
    <property type="entry name" value="ABC_tran"/>
    <property type="match status" value="1"/>
</dbReference>
<dbReference type="SMART" id="SM00382">
    <property type="entry name" value="AAA"/>
    <property type="match status" value="1"/>
</dbReference>
<gene>
    <name evidence="5" type="primary">hmuV</name>
    <name evidence="5" type="ORF">NCTC10529_01965</name>
</gene>
<dbReference type="Proteomes" id="UP000248598">
    <property type="component" value="Chromosome 1"/>
</dbReference>
<keyword evidence="3 5" id="KW-0067">ATP-binding</keyword>
<evidence type="ECO:0000313" key="6">
    <source>
        <dbReference type="Proteomes" id="UP000248598"/>
    </source>
</evidence>
<dbReference type="PROSITE" id="PS50893">
    <property type="entry name" value="ABC_TRANSPORTER_2"/>
    <property type="match status" value="1"/>
</dbReference>
<dbReference type="CDD" id="cd03214">
    <property type="entry name" value="ABC_Iron-Siderophores_B12_Hemin"/>
    <property type="match status" value="1"/>
</dbReference>
<dbReference type="GeneID" id="93263224"/>
<dbReference type="InterPro" id="IPR017871">
    <property type="entry name" value="ABC_transporter-like_CS"/>
</dbReference>
<dbReference type="GO" id="GO:0005524">
    <property type="term" value="F:ATP binding"/>
    <property type="evidence" value="ECO:0007669"/>
    <property type="project" value="UniProtKB-KW"/>
</dbReference>
<keyword evidence="5" id="KW-0378">Hydrolase</keyword>
<keyword evidence="1" id="KW-0472">Membrane</keyword>
<evidence type="ECO:0000256" key="3">
    <source>
        <dbReference type="ARBA" id="ARBA00022840"/>
    </source>
</evidence>
<reference evidence="5 6" key="1">
    <citation type="submission" date="2018-06" db="EMBL/GenBank/DDBJ databases">
        <authorList>
            <consortium name="Pathogen Informatics"/>
            <person name="Doyle S."/>
        </authorList>
    </citation>
    <scope>NUCLEOTIDE SEQUENCE [LARGE SCALE GENOMIC DNA]</scope>
    <source>
        <strain evidence="5 6">NCTC10529</strain>
    </source>
</reference>
<protein>
    <submittedName>
        <fullName evidence="5">Hemin import ATP-binding protein HmuV</fullName>
        <ecNumber evidence="5">3.6.3.-</ecNumber>
    </submittedName>
</protein>
<evidence type="ECO:0000313" key="5">
    <source>
        <dbReference type="EMBL" id="SQH25752.1"/>
    </source>
</evidence>
<feature type="domain" description="ABC transporter" evidence="4">
    <location>
        <begin position="9"/>
        <end position="242"/>
    </location>
</feature>
<dbReference type="Gene3D" id="3.40.50.300">
    <property type="entry name" value="P-loop containing nucleotide triphosphate hydrolases"/>
    <property type="match status" value="1"/>
</dbReference>
<proteinExistence type="predicted"/>
<dbReference type="GO" id="GO:0016887">
    <property type="term" value="F:ATP hydrolysis activity"/>
    <property type="evidence" value="ECO:0007669"/>
    <property type="project" value="InterPro"/>
</dbReference>
<dbReference type="PANTHER" id="PTHR42794">
    <property type="entry name" value="HEMIN IMPORT ATP-BINDING PROTEIN HMUV"/>
    <property type="match status" value="1"/>
</dbReference>
<dbReference type="InterPro" id="IPR027417">
    <property type="entry name" value="P-loop_NTPase"/>
</dbReference>
<name>A0AAX2J614_KINKI</name>
<dbReference type="InterPro" id="IPR003593">
    <property type="entry name" value="AAA+_ATPase"/>
</dbReference>
<dbReference type="PANTHER" id="PTHR42794:SF2">
    <property type="entry name" value="ABC TRANSPORTER ATP-BINDING PROTEIN"/>
    <property type="match status" value="1"/>
</dbReference>
<evidence type="ECO:0000259" key="4">
    <source>
        <dbReference type="PROSITE" id="PS50893"/>
    </source>
</evidence>
<dbReference type="SUPFAM" id="SSF52540">
    <property type="entry name" value="P-loop containing nucleoside triphosphate hydrolases"/>
    <property type="match status" value="1"/>
</dbReference>
<evidence type="ECO:0000256" key="2">
    <source>
        <dbReference type="ARBA" id="ARBA00022741"/>
    </source>
</evidence>
<evidence type="ECO:0000256" key="1">
    <source>
        <dbReference type="ARBA" id="ARBA00022475"/>
    </source>
</evidence>
<keyword evidence="2" id="KW-0547">Nucleotide-binding</keyword>
<keyword evidence="1" id="KW-1003">Cell membrane</keyword>